<keyword evidence="1" id="KW-0812">Transmembrane</keyword>
<dbReference type="KEGG" id="pla:Plav_0589"/>
<proteinExistence type="predicted"/>
<keyword evidence="3" id="KW-1185">Reference proteome</keyword>
<evidence type="ECO:0000313" key="3">
    <source>
        <dbReference type="Proteomes" id="UP000006377"/>
    </source>
</evidence>
<feature type="transmembrane region" description="Helical" evidence="1">
    <location>
        <begin position="77"/>
        <end position="98"/>
    </location>
</feature>
<evidence type="ECO:0000313" key="2">
    <source>
        <dbReference type="EMBL" id="ABS62212.1"/>
    </source>
</evidence>
<protein>
    <recommendedName>
        <fullName evidence="4">Transmembrane protein</fullName>
    </recommendedName>
</protein>
<evidence type="ECO:0000256" key="1">
    <source>
        <dbReference type="SAM" id="Phobius"/>
    </source>
</evidence>
<dbReference type="Proteomes" id="UP000006377">
    <property type="component" value="Chromosome"/>
</dbReference>
<dbReference type="AlphaFoldDB" id="A7HQM9"/>
<dbReference type="RefSeq" id="WP_011995503.1">
    <property type="nucleotide sequence ID" value="NC_009719.1"/>
</dbReference>
<dbReference type="STRING" id="402881.Plav_0589"/>
<dbReference type="eggNOG" id="ENOG50331CU">
    <property type="taxonomic scope" value="Bacteria"/>
</dbReference>
<keyword evidence="1" id="KW-0472">Membrane</keyword>
<feature type="transmembrane region" description="Helical" evidence="1">
    <location>
        <begin position="46"/>
        <end position="65"/>
    </location>
</feature>
<name>A7HQM9_PARL1</name>
<dbReference type="OrthoDB" id="7570420at2"/>
<sequence length="130" mass="13440">MAIALANAFPLRHVVLVDGIVSGAMGALLIAGAGPLSGLLGFPAQFLFWVGVALLPWMAALVVLGRREPVSRPGVETVIALNALWVLGSIAVLVGGFFEPTALGIAFVIAQGAAVALFAEFQFMGLRREA</sequence>
<dbReference type="EMBL" id="CP000774">
    <property type="protein sequence ID" value="ABS62212.1"/>
    <property type="molecule type" value="Genomic_DNA"/>
</dbReference>
<feature type="transmembrane region" description="Helical" evidence="1">
    <location>
        <begin position="104"/>
        <end position="126"/>
    </location>
</feature>
<accession>A7HQM9</accession>
<reference evidence="2 3" key="1">
    <citation type="journal article" date="2011" name="Stand. Genomic Sci.">
        <title>Complete genome sequence of Parvibaculum lavamentivorans type strain (DS-1(T)).</title>
        <authorList>
            <person name="Schleheck D."/>
            <person name="Weiss M."/>
            <person name="Pitluck S."/>
            <person name="Bruce D."/>
            <person name="Land M.L."/>
            <person name="Han S."/>
            <person name="Saunders E."/>
            <person name="Tapia R."/>
            <person name="Detter C."/>
            <person name="Brettin T."/>
            <person name="Han J."/>
            <person name="Woyke T."/>
            <person name="Goodwin L."/>
            <person name="Pennacchio L."/>
            <person name="Nolan M."/>
            <person name="Cook A.M."/>
            <person name="Kjelleberg S."/>
            <person name="Thomas T."/>
        </authorList>
    </citation>
    <scope>NUCLEOTIDE SEQUENCE [LARGE SCALE GENOMIC DNA]</scope>
    <source>
        <strain evidence="3">DS-1 / DSM 13023 / NCIMB 13966</strain>
    </source>
</reference>
<keyword evidence="1" id="KW-1133">Transmembrane helix</keyword>
<evidence type="ECO:0008006" key="4">
    <source>
        <dbReference type="Google" id="ProtNLM"/>
    </source>
</evidence>
<gene>
    <name evidence="2" type="ordered locus">Plav_0589</name>
</gene>
<dbReference type="HOGENOM" id="CLU_134369_1_1_5"/>
<feature type="transmembrane region" description="Helical" evidence="1">
    <location>
        <begin position="12"/>
        <end position="34"/>
    </location>
</feature>
<organism evidence="2 3">
    <name type="scientific">Parvibaculum lavamentivorans (strain DS-1 / DSM 13023 / NCIMB 13966)</name>
    <dbReference type="NCBI Taxonomy" id="402881"/>
    <lineage>
        <taxon>Bacteria</taxon>
        <taxon>Pseudomonadati</taxon>
        <taxon>Pseudomonadota</taxon>
        <taxon>Alphaproteobacteria</taxon>
        <taxon>Hyphomicrobiales</taxon>
        <taxon>Parvibaculaceae</taxon>
        <taxon>Parvibaculum</taxon>
    </lineage>
</organism>